<sequence>MLPVNYTVHCKYTRYGFLQETDEATITTYHGWCTICCTRQNISKWDFFLFEKIINDIKYSLSFSVCYKLSSK</sequence>
<dbReference type="EMBL" id="HACA01027139">
    <property type="protein sequence ID" value="CDW44500.1"/>
    <property type="molecule type" value="Transcribed_RNA"/>
</dbReference>
<protein>
    <submittedName>
        <fullName evidence="1">Uncharacterized protein</fullName>
    </submittedName>
</protein>
<evidence type="ECO:0000313" key="1">
    <source>
        <dbReference type="EMBL" id="CDW44500.1"/>
    </source>
</evidence>
<organism evidence="1">
    <name type="scientific">Lepeophtheirus salmonis</name>
    <name type="common">Salmon louse</name>
    <name type="synonym">Caligus salmonis</name>
    <dbReference type="NCBI Taxonomy" id="72036"/>
    <lineage>
        <taxon>Eukaryota</taxon>
        <taxon>Metazoa</taxon>
        <taxon>Ecdysozoa</taxon>
        <taxon>Arthropoda</taxon>
        <taxon>Crustacea</taxon>
        <taxon>Multicrustacea</taxon>
        <taxon>Hexanauplia</taxon>
        <taxon>Copepoda</taxon>
        <taxon>Siphonostomatoida</taxon>
        <taxon>Caligidae</taxon>
        <taxon>Lepeophtheirus</taxon>
    </lineage>
</organism>
<dbReference type="AlphaFoldDB" id="A0A0K2V2H7"/>
<name>A0A0K2V2H7_LEPSM</name>
<reference evidence="1" key="1">
    <citation type="submission" date="2014-05" db="EMBL/GenBank/DDBJ databases">
        <authorList>
            <person name="Chronopoulou M."/>
        </authorList>
    </citation>
    <scope>NUCLEOTIDE SEQUENCE</scope>
    <source>
        <tissue evidence="1">Whole organism</tissue>
    </source>
</reference>
<proteinExistence type="predicted"/>
<accession>A0A0K2V2H7</accession>